<dbReference type="RefSeq" id="WP_129577722.1">
    <property type="nucleotide sequence ID" value="NZ_CP012672.1"/>
</dbReference>
<reference evidence="4 5" key="1">
    <citation type="submission" date="2015-09" db="EMBL/GenBank/DDBJ databases">
        <title>Sorangium comparison.</title>
        <authorList>
            <person name="Zaburannyi N."/>
            <person name="Bunk B."/>
            <person name="Overmann J."/>
            <person name="Mueller R."/>
        </authorList>
    </citation>
    <scope>NUCLEOTIDE SEQUENCE [LARGE SCALE GENOMIC DNA]</scope>
    <source>
        <strain evidence="4 5">So ce836</strain>
    </source>
</reference>
<evidence type="ECO:0000259" key="2">
    <source>
        <dbReference type="Pfam" id="PF08281"/>
    </source>
</evidence>
<dbReference type="InterPro" id="IPR007627">
    <property type="entry name" value="RNA_pol_sigma70_r2"/>
</dbReference>
<dbReference type="InterPro" id="IPR013325">
    <property type="entry name" value="RNA_pol_sigma_r2"/>
</dbReference>
<proteinExistence type="predicted"/>
<dbReference type="PANTHER" id="PTHR47756:SF2">
    <property type="entry name" value="BLL6612 PROTEIN"/>
    <property type="match status" value="1"/>
</dbReference>
<dbReference type="Proteomes" id="UP000295497">
    <property type="component" value="Chromosome"/>
</dbReference>
<dbReference type="Pfam" id="PF20239">
    <property type="entry name" value="DUF6596"/>
    <property type="match status" value="1"/>
</dbReference>
<evidence type="ECO:0000259" key="3">
    <source>
        <dbReference type="Pfam" id="PF20239"/>
    </source>
</evidence>
<dbReference type="Pfam" id="PF04542">
    <property type="entry name" value="Sigma70_r2"/>
    <property type="match status" value="1"/>
</dbReference>
<dbReference type="GO" id="GO:0006352">
    <property type="term" value="P:DNA-templated transcription initiation"/>
    <property type="evidence" value="ECO:0007669"/>
    <property type="project" value="InterPro"/>
</dbReference>
<dbReference type="InterPro" id="IPR046531">
    <property type="entry name" value="DUF6596"/>
</dbReference>
<feature type="domain" description="RNA polymerase sigma factor 70 region 4 type 2" evidence="2">
    <location>
        <begin position="117"/>
        <end position="167"/>
    </location>
</feature>
<organism evidence="4 5">
    <name type="scientific">Sorangium cellulosum</name>
    <name type="common">Polyangium cellulosum</name>
    <dbReference type="NCBI Taxonomy" id="56"/>
    <lineage>
        <taxon>Bacteria</taxon>
        <taxon>Pseudomonadati</taxon>
        <taxon>Myxococcota</taxon>
        <taxon>Polyangia</taxon>
        <taxon>Polyangiales</taxon>
        <taxon>Polyangiaceae</taxon>
        <taxon>Sorangium</taxon>
    </lineage>
</organism>
<accession>A0A4P2QWJ7</accession>
<feature type="domain" description="RNA polymerase sigma-70 region 2" evidence="1">
    <location>
        <begin position="14"/>
        <end position="79"/>
    </location>
</feature>
<dbReference type="InterPro" id="IPR013324">
    <property type="entry name" value="RNA_pol_sigma_r3/r4-like"/>
</dbReference>
<dbReference type="InterPro" id="IPR014284">
    <property type="entry name" value="RNA_pol_sigma-70_dom"/>
</dbReference>
<dbReference type="InterPro" id="IPR036388">
    <property type="entry name" value="WH-like_DNA-bd_sf"/>
</dbReference>
<evidence type="ECO:0000259" key="1">
    <source>
        <dbReference type="Pfam" id="PF04542"/>
    </source>
</evidence>
<dbReference type="InterPro" id="IPR013249">
    <property type="entry name" value="RNA_pol_sigma70_r4_t2"/>
</dbReference>
<dbReference type="Gene3D" id="1.10.10.10">
    <property type="entry name" value="Winged helix-like DNA-binding domain superfamily/Winged helix DNA-binding domain"/>
    <property type="match status" value="1"/>
</dbReference>
<dbReference type="Pfam" id="PF08281">
    <property type="entry name" value="Sigma70_r4_2"/>
    <property type="match status" value="1"/>
</dbReference>
<protein>
    <submittedName>
        <fullName evidence="4">RNA polymerase subunit sigma-24</fullName>
    </submittedName>
</protein>
<dbReference type="GO" id="GO:0003677">
    <property type="term" value="F:DNA binding"/>
    <property type="evidence" value="ECO:0007669"/>
    <property type="project" value="InterPro"/>
</dbReference>
<evidence type="ECO:0000313" key="4">
    <source>
        <dbReference type="EMBL" id="AUX34526.1"/>
    </source>
</evidence>
<dbReference type="GO" id="GO:0016987">
    <property type="term" value="F:sigma factor activity"/>
    <property type="evidence" value="ECO:0007669"/>
    <property type="project" value="InterPro"/>
</dbReference>
<dbReference type="PANTHER" id="PTHR47756">
    <property type="entry name" value="BLL6612 PROTEIN-RELATED"/>
    <property type="match status" value="1"/>
</dbReference>
<sequence length="433" mass="46578">MTSRPRDTGAERLLRDLAPQVLGAVLRRFRDFGAAEDAVQEALVAAATQWPRDGVPDEPRAWLIQVASRRITDHVRSEAARRRREAFVVSLVPPEQQIVLAADSDEAVEQDDTLTLLFMCCHPALSPSSAIALTLRAVGGLTTGEIARAFLVPEATMAQRISRAKQTIKASGVPFQMPAPRTSEATSEATSEERSARLGAVLHVLYLIFNEGYTTSSGPALHRDDLSSEAIRLTRAVHALLPDDGEVAGLLALMLLTDARRAARTGPEGQLIPLADQDRSLWDQGAIAEGVALVTAALSRGSIGVYQVQAAIAAVHDEAARAEDTDWPQILALYDLLLGMSDNPMAALSRAIATAMVRGPEAGLELLGSLDADPRLAGHHRLDAARAHLLERAGDHEAAIAHYRRAAGRTTNLPEQSYLLSQAARLLDARNRT</sequence>
<dbReference type="SUPFAM" id="SSF88659">
    <property type="entry name" value="Sigma3 and sigma4 domains of RNA polymerase sigma factors"/>
    <property type="match status" value="1"/>
</dbReference>
<dbReference type="SUPFAM" id="SSF88946">
    <property type="entry name" value="Sigma2 domain of RNA polymerase sigma factors"/>
    <property type="match status" value="1"/>
</dbReference>
<dbReference type="Gene3D" id="1.10.1740.10">
    <property type="match status" value="1"/>
</dbReference>
<evidence type="ECO:0000313" key="5">
    <source>
        <dbReference type="Proteomes" id="UP000295497"/>
    </source>
</evidence>
<gene>
    <name evidence="4" type="ORF">SOCE836_067000</name>
</gene>
<dbReference type="NCBIfam" id="TIGR02937">
    <property type="entry name" value="sigma70-ECF"/>
    <property type="match status" value="1"/>
</dbReference>
<dbReference type="AlphaFoldDB" id="A0A4P2QWJ7"/>
<name>A0A4P2QWJ7_SORCE</name>
<feature type="domain" description="DUF6596" evidence="3">
    <location>
        <begin position="197"/>
        <end position="297"/>
    </location>
</feature>
<dbReference type="EMBL" id="CP012672">
    <property type="protein sequence ID" value="AUX34526.1"/>
    <property type="molecule type" value="Genomic_DNA"/>
</dbReference>